<name>A0A1X7RWC2_ZYMT9</name>
<accession>A0A1X7RWC2</accession>
<evidence type="ECO:0000313" key="3">
    <source>
        <dbReference type="Proteomes" id="UP000215127"/>
    </source>
</evidence>
<keyword evidence="3" id="KW-1185">Reference proteome</keyword>
<protein>
    <submittedName>
        <fullName evidence="2">Uncharacterized protein</fullName>
    </submittedName>
</protein>
<dbReference type="AlphaFoldDB" id="A0A1X7RWC2"/>
<gene>
    <name evidence="2" type="ORF">ZT3D7_G6861</name>
</gene>
<dbReference type="Proteomes" id="UP000215127">
    <property type="component" value="Chromosome 6"/>
</dbReference>
<evidence type="ECO:0000313" key="2">
    <source>
        <dbReference type="EMBL" id="SMQ51708.1"/>
    </source>
</evidence>
<evidence type="ECO:0000256" key="1">
    <source>
        <dbReference type="SAM" id="MobiDB-lite"/>
    </source>
</evidence>
<proteinExistence type="predicted"/>
<sequence length="195" mass="21754">MPSEMAARSAPHSTYDPLPPTYKQDQLLLAKQTSTTIMSEEAMIEHRTDASGRFTDKTYLPIYDPDTLAKHTTKDDNPDKVLFFRSLSTAAQGSEHKITIISCGLLVISWIISHQLTKIVARWAVLEPENYTDTLATLKIWNIVCGLVLLQTAIPKFLQWVTPAFHVANALLVPFMQAAFMLMACKAFAVEMGVL</sequence>
<dbReference type="EMBL" id="LT853697">
    <property type="protein sequence ID" value="SMQ51708.1"/>
    <property type="molecule type" value="Genomic_DNA"/>
</dbReference>
<reference evidence="2 3" key="1">
    <citation type="submission" date="2016-06" db="EMBL/GenBank/DDBJ databases">
        <authorList>
            <person name="Kjaerup R.B."/>
            <person name="Dalgaard T.S."/>
            <person name="Juul-Madsen H.R."/>
        </authorList>
    </citation>
    <scope>NUCLEOTIDE SEQUENCE [LARGE SCALE GENOMIC DNA]</scope>
</reference>
<organism evidence="2 3">
    <name type="scientific">Zymoseptoria tritici (strain ST99CH_3D7)</name>
    <dbReference type="NCBI Taxonomy" id="1276538"/>
    <lineage>
        <taxon>Eukaryota</taxon>
        <taxon>Fungi</taxon>
        <taxon>Dikarya</taxon>
        <taxon>Ascomycota</taxon>
        <taxon>Pezizomycotina</taxon>
        <taxon>Dothideomycetes</taxon>
        <taxon>Dothideomycetidae</taxon>
        <taxon>Mycosphaerellales</taxon>
        <taxon>Mycosphaerellaceae</taxon>
        <taxon>Zymoseptoria</taxon>
    </lineage>
</organism>
<feature type="region of interest" description="Disordered" evidence="1">
    <location>
        <begin position="1"/>
        <end position="20"/>
    </location>
</feature>